<dbReference type="AlphaFoldDB" id="I4D3F7"/>
<dbReference type="RefSeq" id="WP_014826338.1">
    <property type="nucleotide sequence ID" value="NC_018068.1"/>
</dbReference>
<dbReference type="OrthoDB" id="1630761at2"/>
<dbReference type="Proteomes" id="UP000002892">
    <property type="component" value="Chromosome"/>
</dbReference>
<dbReference type="STRING" id="646529.Desaci_1305"/>
<dbReference type="eggNOG" id="ENOG50335UA">
    <property type="taxonomic scope" value="Bacteria"/>
</dbReference>
<sequence length="137" mass="15546">MADDFEITFQGLDPLMTRLKEVRARYPYKEEEMLLTLGATLKASSKDKTPLGKHKKHLRNQYKLSKVQYNRDGSFITMTNTSSHFHLIEKGHQIVGKNGQEHGFAQGLHMVETSMIELEQTLPDTLGAWLDSILGSV</sequence>
<organism evidence="1 2">
    <name type="scientific">Desulfosporosinus acidiphilus (strain DSM 22704 / JCM 16185 / SJ4)</name>
    <dbReference type="NCBI Taxonomy" id="646529"/>
    <lineage>
        <taxon>Bacteria</taxon>
        <taxon>Bacillati</taxon>
        <taxon>Bacillota</taxon>
        <taxon>Clostridia</taxon>
        <taxon>Eubacteriales</taxon>
        <taxon>Desulfitobacteriaceae</taxon>
        <taxon>Desulfosporosinus</taxon>
    </lineage>
</organism>
<evidence type="ECO:0000313" key="2">
    <source>
        <dbReference type="Proteomes" id="UP000002892"/>
    </source>
</evidence>
<dbReference type="EMBL" id="CP003639">
    <property type="protein sequence ID" value="AFM40331.1"/>
    <property type="molecule type" value="Genomic_DNA"/>
</dbReference>
<dbReference type="KEGG" id="dai:Desaci_1305"/>
<gene>
    <name evidence="1" type="ordered locus">Desaci_1305</name>
</gene>
<accession>I4D3F7</accession>
<keyword evidence="2" id="KW-1185">Reference proteome</keyword>
<protein>
    <recommendedName>
        <fullName evidence="3">HK97 gp10 family phage protein</fullName>
    </recommendedName>
</protein>
<evidence type="ECO:0000313" key="1">
    <source>
        <dbReference type="EMBL" id="AFM40331.1"/>
    </source>
</evidence>
<evidence type="ECO:0008006" key="3">
    <source>
        <dbReference type="Google" id="ProtNLM"/>
    </source>
</evidence>
<proteinExistence type="predicted"/>
<name>I4D3F7_DESAJ</name>
<dbReference type="HOGENOM" id="CLU_119007_1_0_9"/>
<reference evidence="1 2" key="1">
    <citation type="journal article" date="2012" name="J. Bacteriol.">
        <title>Complete genome sequences of Desulfosporosinus orientis DSM765T, Desulfosporosinus youngiae DSM17734T, Desulfosporosinus meridiei DSM13257T, and Desulfosporosinus acidiphilus DSM22704T.</title>
        <authorList>
            <person name="Pester M."/>
            <person name="Brambilla E."/>
            <person name="Alazard D."/>
            <person name="Rattei T."/>
            <person name="Weinmaier T."/>
            <person name="Han J."/>
            <person name="Lucas S."/>
            <person name="Lapidus A."/>
            <person name="Cheng J.F."/>
            <person name="Goodwin L."/>
            <person name="Pitluck S."/>
            <person name="Peters L."/>
            <person name="Ovchinnikova G."/>
            <person name="Teshima H."/>
            <person name="Detter J.C."/>
            <person name="Han C.S."/>
            <person name="Tapia R."/>
            <person name="Land M.L."/>
            <person name="Hauser L."/>
            <person name="Kyrpides N.C."/>
            <person name="Ivanova N.N."/>
            <person name="Pagani I."/>
            <person name="Huntmann M."/>
            <person name="Wei C.L."/>
            <person name="Davenport K.W."/>
            <person name="Daligault H."/>
            <person name="Chain P.S."/>
            <person name="Chen A."/>
            <person name="Mavromatis K."/>
            <person name="Markowitz V."/>
            <person name="Szeto E."/>
            <person name="Mikhailova N."/>
            <person name="Pati A."/>
            <person name="Wagner M."/>
            <person name="Woyke T."/>
            <person name="Ollivier B."/>
            <person name="Klenk H.P."/>
            <person name="Spring S."/>
            <person name="Loy A."/>
        </authorList>
    </citation>
    <scope>NUCLEOTIDE SEQUENCE [LARGE SCALE GENOMIC DNA]</scope>
    <source>
        <strain evidence="2">DSM 22704 / JCM 16185 / SJ4</strain>
    </source>
</reference>